<protein>
    <recommendedName>
        <fullName evidence="2">histidine kinase</fullName>
        <ecNumber evidence="2">2.7.13.3</ecNumber>
    </recommendedName>
</protein>
<feature type="transmembrane region" description="Helical" evidence="9">
    <location>
        <begin position="103"/>
        <end position="122"/>
    </location>
</feature>
<evidence type="ECO:0000259" key="10">
    <source>
        <dbReference type="Pfam" id="PF07730"/>
    </source>
</evidence>
<evidence type="ECO:0000256" key="4">
    <source>
        <dbReference type="ARBA" id="ARBA00022679"/>
    </source>
</evidence>
<keyword evidence="3" id="KW-0597">Phosphoprotein</keyword>
<dbReference type="EC" id="2.7.13.3" evidence="2"/>
<keyword evidence="8" id="KW-0902">Two-component regulatory system</keyword>
<dbReference type="InterPro" id="IPR011712">
    <property type="entry name" value="Sig_transdc_His_kin_sub3_dim/P"/>
</dbReference>
<name>A0A1H3HR72_9PSEU</name>
<dbReference type="Pfam" id="PF07730">
    <property type="entry name" value="HisKA_3"/>
    <property type="match status" value="1"/>
</dbReference>
<keyword evidence="4" id="KW-0808">Transferase</keyword>
<dbReference type="RefSeq" id="WP_093268336.1">
    <property type="nucleotide sequence ID" value="NZ_FNOK01000021.1"/>
</dbReference>
<dbReference type="EMBL" id="FNOK01000021">
    <property type="protein sequence ID" value="SDY17977.1"/>
    <property type="molecule type" value="Genomic_DNA"/>
</dbReference>
<evidence type="ECO:0000256" key="2">
    <source>
        <dbReference type="ARBA" id="ARBA00012438"/>
    </source>
</evidence>
<dbReference type="Proteomes" id="UP000199529">
    <property type="component" value="Unassembled WGS sequence"/>
</dbReference>
<dbReference type="AlphaFoldDB" id="A0A1H3HR72"/>
<evidence type="ECO:0000313" key="11">
    <source>
        <dbReference type="EMBL" id="SDY17977.1"/>
    </source>
</evidence>
<dbReference type="SUPFAM" id="SSF55874">
    <property type="entry name" value="ATPase domain of HSP90 chaperone/DNA topoisomerase II/histidine kinase"/>
    <property type="match status" value="1"/>
</dbReference>
<keyword evidence="9" id="KW-1133">Transmembrane helix</keyword>
<evidence type="ECO:0000256" key="3">
    <source>
        <dbReference type="ARBA" id="ARBA00022553"/>
    </source>
</evidence>
<dbReference type="InterPro" id="IPR036890">
    <property type="entry name" value="HATPase_C_sf"/>
</dbReference>
<feature type="transmembrane region" description="Helical" evidence="9">
    <location>
        <begin position="128"/>
        <end position="147"/>
    </location>
</feature>
<evidence type="ECO:0000256" key="5">
    <source>
        <dbReference type="ARBA" id="ARBA00022741"/>
    </source>
</evidence>
<dbReference type="PANTHER" id="PTHR24421:SF10">
    <property type="entry name" value="NITRATE_NITRITE SENSOR PROTEIN NARQ"/>
    <property type="match status" value="1"/>
</dbReference>
<keyword evidence="5" id="KW-0547">Nucleotide-binding</keyword>
<proteinExistence type="predicted"/>
<dbReference type="GO" id="GO:0005524">
    <property type="term" value="F:ATP binding"/>
    <property type="evidence" value="ECO:0007669"/>
    <property type="project" value="UniProtKB-KW"/>
</dbReference>
<accession>A0A1H3HR72</accession>
<reference evidence="12" key="1">
    <citation type="submission" date="2016-10" db="EMBL/GenBank/DDBJ databases">
        <authorList>
            <person name="Varghese N."/>
            <person name="Submissions S."/>
        </authorList>
    </citation>
    <scope>NUCLEOTIDE SEQUENCE [LARGE SCALE GENOMIC DNA]</scope>
    <source>
        <strain evidence="12">CGMCC 4.3530</strain>
    </source>
</reference>
<feature type="transmembrane region" description="Helical" evidence="9">
    <location>
        <begin position="67"/>
        <end position="96"/>
    </location>
</feature>
<evidence type="ECO:0000256" key="8">
    <source>
        <dbReference type="ARBA" id="ARBA00023012"/>
    </source>
</evidence>
<dbReference type="OrthoDB" id="227596at2"/>
<dbReference type="Gene3D" id="3.30.565.10">
    <property type="entry name" value="Histidine kinase-like ATPase, C-terminal domain"/>
    <property type="match status" value="1"/>
</dbReference>
<keyword evidence="7" id="KW-0067">ATP-binding</keyword>
<dbReference type="PANTHER" id="PTHR24421">
    <property type="entry name" value="NITRATE/NITRITE SENSOR PROTEIN NARX-RELATED"/>
    <property type="match status" value="1"/>
</dbReference>
<feature type="transmembrane region" description="Helical" evidence="9">
    <location>
        <begin position="43"/>
        <end position="61"/>
    </location>
</feature>
<dbReference type="InterPro" id="IPR050482">
    <property type="entry name" value="Sensor_HK_TwoCompSys"/>
</dbReference>
<keyword evidence="6 11" id="KW-0418">Kinase</keyword>
<dbReference type="GO" id="GO:0046983">
    <property type="term" value="F:protein dimerization activity"/>
    <property type="evidence" value="ECO:0007669"/>
    <property type="project" value="InterPro"/>
</dbReference>
<feature type="transmembrane region" description="Helical" evidence="9">
    <location>
        <begin position="12"/>
        <end position="31"/>
    </location>
</feature>
<keyword evidence="9" id="KW-0472">Membrane</keyword>
<organism evidence="11 12">
    <name type="scientific">Saccharopolyspora shandongensis</name>
    <dbReference type="NCBI Taxonomy" id="418495"/>
    <lineage>
        <taxon>Bacteria</taxon>
        <taxon>Bacillati</taxon>
        <taxon>Actinomycetota</taxon>
        <taxon>Actinomycetes</taxon>
        <taxon>Pseudonocardiales</taxon>
        <taxon>Pseudonocardiaceae</taxon>
        <taxon>Saccharopolyspora</taxon>
    </lineage>
</organism>
<sequence length="392" mass="41784">MSAIRAGWRVWIPEGAAALVVLIAGAVEALISAHYDIFPNRGTIVPIVAGTAVAVGLGRRWPGVALALAWLIGGYQVVMSAPVLLVQLALAAAVVYGTSRWGSTVTMVAGIGSVPAVAVPVAVSVGRYGGVFVAALFGVSWMAGLALRRLSDRAAQSVVSQRAAEEDAARAHRDSEQAKEIARLREEQAQLARDVHDVVGHSLAVILAQAESAQFVDNADTSALRLSMTNIANLARSSLQDVRQVLTSTKPSDPVPGELRNLVERARASGHEITFDETGTARPLPPELATVAYRVLQEMLTNAMRHGSRDTPIAVGLRWAEELRIETVNTITGENDTETRHGGHGLAGMRRRLESVGGRLDIRRQIPENVHDEVPAATFTATAWVPVRTLSP</sequence>
<dbReference type="GO" id="GO:0016020">
    <property type="term" value="C:membrane"/>
    <property type="evidence" value="ECO:0007669"/>
    <property type="project" value="InterPro"/>
</dbReference>
<dbReference type="Gene3D" id="1.20.5.1930">
    <property type="match status" value="1"/>
</dbReference>
<evidence type="ECO:0000256" key="7">
    <source>
        <dbReference type="ARBA" id="ARBA00022840"/>
    </source>
</evidence>
<evidence type="ECO:0000313" key="12">
    <source>
        <dbReference type="Proteomes" id="UP000199529"/>
    </source>
</evidence>
<keyword evidence="12" id="KW-1185">Reference proteome</keyword>
<comment type="catalytic activity">
    <reaction evidence="1">
        <text>ATP + protein L-histidine = ADP + protein N-phospho-L-histidine.</text>
        <dbReference type="EC" id="2.7.13.3"/>
    </reaction>
</comment>
<dbReference type="STRING" id="418495.SAMN05216215_102163"/>
<dbReference type="CDD" id="cd16917">
    <property type="entry name" value="HATPase_UhpB-NarQ-NarX-like"/>
    <property type="match status" value="1"/>
</dbReference>
<evidence type="ECO:0000256" key="9">
    <source>
        <dbReference type="SAM" id="Phobius"/>
    </source>
</evidence>
<gene>
    <name evidence="11" type="ORF">SAMN05216215_102163</name>
</gene>
<feature type="domain" description="Signal transduction histidine kinase subgroup 3 dimerisation and phosphoacceptor" evidence="10">
    <location>
        <begin position="187"/>
        <end position="252"/>
    </location>
</feature>
<dbReference type="GO" id="GO:0000155">
    <property type="term" value="F:phosphorelay sensor kinase activity"/>
    <property type="evidence" value="ECO:0007669"/>
    <property type="project" value="InterPro"/>
</dbReference>
<evidence type="ECO:0000256" key="6">
    <source>
        <dbReference type="ARBA" id="ARBA00022777"/>
    </source>
</evidence>
<keyword evidence="9" id="KW-0812">Transmembrane</keyword>
<evidence type="ECO:0000256" key="1">
    <source>
        <dbReference type="ARBA" id="ARBA00000085"/>
    </source>
</evidence>